<dbReference type="Pfam" id="PF08032">
    <property type="entry name" value="SpoU_sub_bind"/>
    <property type="match status" value="1"/>
</dbReference>
<evidence type="ECO:0000256" key="2">
    <source>
        <dbReference type="ARBA" id="ARBA00022603"/>
    </source>
</evidence>
<keyword evidence="2" id="KW-0489">Methyltransferase</keyword>
<name>A0ABW4J9M6_9LACO</name>
<protein>
    <submittedName>
        <fullName evidence="6">23S rRNA (Guanosine(2251)-2'-O)-methyltransferase RlmB</fullName>
    </submittedName>
</protein>
<evidence type="ECO:0000313" key="7">
    <source>
        <dbReference type="Proteomes" id="UP001597267"/>
    </source>
</evidence>
<dbReference type="InterPro" id="IPR029028">
    <property type="entry name" value="Alpha/beta_knot_MTases"/>
</dbReference>
<comment type="similarity">
    <text evidence="1">Belongs to the class IV-like SAM-binding methyltransferase superfamily. RNA methyltransferase TrmH family.</text>
</comment>
<organism evidence="6 7">
    <name type="scientific">Agrilactobacillus yilanensis</name>
    <dbReference type="NCBI Taxonomy" id="2485997"/>
    <lineage>
        <taxon>Bacteria</taxon>
        <taxon>Bacillati</taxon>
        <taxon>Bacillota</taxon>
        <taxon>Bacilli</taxon>
        <taxon>Lactobacillales</taxon>
        <taxon>Lactobacillaceae</taxon>
        <taxon>Agrilactobacillus</taxon>
    </lineage>
</organism>
<feature type="compositionally biased region" description="Basic and acidic residues" evidence="4">
    <location>
        <begin position="1"/>
        <end position="11"/>
    </location>
</feature>
<dbReference type="InterPro" id="IPR004441">
    <property type="entry name" value="rRNA_MeTrfase_TrmH"/>
</dbReference>
<feature type="domain" description="RNA 2-O ribose methyltransferase substrate binding" evidence="5">
    <location>
        <begin position="37"/>
        <end position="113"/>
    </location>
</feature>
<evidence type="ECO:0000256" key="4">
    <source>
        <dbReference type="SAM" id="MobiDB-lite"/>
    </source>
</evidence>
<keyword evidence="7" id="KW-1185">Reference proteome</keyword>
<dbReference type="SMART" id="SM00967">
    <property type="entry name" value="SpoU_sub_bind"/>
    <property type="match status" value="1"/>
</dbReference>
<proteinExistence type="inferred from homology"/>
<evidence type="ECO:0000259" key="5">
    <source>
        <dbReference type="SMART" id="SM00967"/>
    </source>
</evidence>
<dbReference type="NCBIfam" id="TIGR00186">
    <property type="entry name" value="rRNA_methyl_3"/>
    <property type="match status" value="1"/>
</dbReference>
<reference evidence="7" key="1">
    <citation type="journal article" date="2019" name="Int. J. Syst. Evol. Microbiol.">
        <title>The Global Catalogue of Microorganisms (GCM) 10K type strain sequencing project: providing services to taxonomists for standard genome sequencing and annotation.</title>
        <authorList>
            <consortium name="The Broad Institute Genomics Platform"/>
            <consortium name="The Broad Institute Genome Sequencing Center for Infectious Disease"/>
            <person name="Wu L."/>
            <person name="Ma J."/>
        </authorList>
    </citation>
    <scope>NUCLEOTIDE SEQUENCE [LARGE SCALE GENOMIC DNA]</scope>
    <source>
        <strain evidence="7">CCM 8896</strain>
    </source>
</reference>
<dbReference type="PANTHER" id="PTHR46429">
    <property type="entry name" value="23S RRNA (GUANOSINE-2'-O-)-METHYLTRANSFERASE RLMB"/>
    <property type="match status" value="1"/>
</dbReference>
<keyword evidence="3" id="KW-0808">Transferase</keyword>
<evidence type="ECO:0000256" key="1">
    <source>
        <dbReference type="ARBA" id="ARBA00007228"/>
    </source>
</evidence>
<dbReference type="InterPro" id="IPR029064">
    <property type="entry name" value="Ribosomal_eL30-like_sf"/>
</dbReference>
<dbReference type="SUPFAM" id="SSF55315">
    <property type="entry name" value="L30e-like"/>
    <property type="match status" value="1"/>
</dbReference>
<gene>
    <name evidence="6" type="primary">rlmB</name>
    <name evidence="6" type="ORF">ACFQ5M_09305</name>
</gene>
<dbReference type="InterPro" id="IPR001537">
    <property type="entry name" value="SpoU_MeTrfase"/>
</dbReference>
<dbReference type="InterPro" id="IPR029026">
    <property type="entry name" value="tRNA_m1G_MTases_N"/>
</dbReference>
<evidence type="ECO:0000256" key="3">
    <source>
        <dbReference type="ARBA" id="ARBA00022679"/>
    </source>
</evidence>
<dbReference type="InterPro" id="IPR013123">
    <property type="entry name" value="SpoU_subst-bd"/>
</dbReference>
<dbReference type="Proteomes" id="UP001597267">
    <property type="component" value="Unassembled WGS sequence"/>
</dbReference>
<dbReference type="RefSeq" id="WP_125715910.1">
    <property type="nucleotide sequence ID" value="NZ_JBHTOP010000024.1"/>
</dbReference>
<dbReference type="Gene3D" id="3.40.1280.10">
    <property type="match status" value="1"/>
</dbReference>
<evidence type="ECO:0000313" key="6">
    <source>
        <dbReference type="EMBL" id="MFD1672293.1"/>
    </source>
</evidence>
<feature type="compositionally biased region" description="Basic and acidic residues" evidence="4">
    <location>
        <begin position="20"/>
        <end position="34"/>
    </location>
</feature>
<accession>A0ABW4J9M6</accession>
<comment type="caution">
    <text evidence="6">The sequence shown here is derived from an EMBL/GenBank/DDBJ whole genome shotgun (WGS) entry which is preliminary data.</text>
</comment>
<dbReference type="EMBL" id="JBHTOP010000024">
    <property type="protein sequence ID" value="MFD1672293.1"/>
    <property type="molecule type" value="Genomic_DNA"/>
</dbReference>
<dbReference type="SUPFAM" id="SSF75217">
    <property type="entry name" value="alpha/beta knot"/>
    <property type="match status" value="1"/>
</dbReference>
<dbReference type="PANTHER" id="PTHR46429:SF1">
    <property type="entry name" value="23S RRNA (GUANOSINE-2'-O-)-METHYLTRANSFERASE RLMB"/>
    <property type="match status" value="1"/>
</dbReference>
<sequence length="280" mass="30746">MNKKDKTYPAKKERHQKPRQGREDRKPQEARPTSDEFVYGRHAAISLLESEQSDRINKIFMADNIQPNFGRQVETLAKAQHLILQKVPKAKLEQLTQENHQGIIVAVSPIPYAQLETIFEAAEAKSEDPLIVILDNLEDPHNLGSILRTCDAMGVHGVIIPKRRSASLTDVVAKTSTGAVNYVPVVRVTNLAQTINKLKDKGVWIFGTAMDGADYRTWDSKGPTALVIGNEGKGISPGIAKLMDVTLSIPMTGHVQSLNASVAAGVLLYQAYNGRHPLEG</sequence>
<dbReference type="Pfam" id="PF00588">
    <property type="entry name" value="SpoU_methylase"/>
    <property type="match status" value="1"/>
</dbReference>
<dbReference type="Gene3D" id="3.30.1330.30">
    <property type="match status" value="1"/>
</dbReference>
<feature type="region of interest" description="Disordered" evidence="4">
    <location>
        <begin position="1"/>
        <end position="34"/>
    </location>
</feature>
<dbReference type="CDD" id="cd18103">
    <property type="entry name" value="SpoU-like_RlmB"/>
    <property type="match status" value="1"/>
</dbReference>